<evidence type="ECO:0000313" key="1">
    <source>
        <dbReference type="EMBL" id="RMZ57878.1"/>
    </source>
</evidence>
<protein>
    <submittedName>
        <fullName evidence="1">Uncharacterized protein</fullName>
    </submittedName>
</protein>
<reference evidence="1 2" key="1">
    <citation type="submission" date="2018-08" db="EMBL/GenBank/DDBJ databases">
        <title>Chryseobacterium nematophagum: a novel matrix digesting pathogen of nematodes.</title>
        <authorList>
            <person name="Page A."/>
            <person name="Roberts M."/>
            <person name="Felix M.-A."/>
            <person name="Weir W."/>
        </authorList>
    </citation>
    <scope>NUCLEOTIDE SEQUENCE [LARGE SCALE GENOMIC DNA]</scope>
    <source>
        <strain evidence="1 2">JUb275</strain>
    </source>
</reference>
<dbReference type="RefSeq" id="WP_122548323.1">
    <property type="nucleotide sequence ID" value="NZ_QWIV01000015.1"/>
</dbReference>
<gene>
    <name evidence="1" type="ORF">D1632_16315</name>
</gene>
<name>A0A3M7L590_9FLAO</name>
<dbReference type="EMBL" id="QWIV01000015">
    <property type="protein sequence ID" value="RMZ57878.1"/>
    <property type="molecule type" value="Genomic_DNA"/>
</dbReference>
<comment type="caution">
    <text evidence="1">The sequence shown here is derived from an EMBL/GenBank/DDBJ whole genome shotgun (WGS) entry which is preliminary data.</text>
</comment>
<organism evidence="1 2">
    <name type="scientific">Chryseobacterium nematophagum</name>
    <dbReference type="NCBI Taxonomy" id="2305228"/>
    <lineage>
        <taxon>Bacteria</taxon>
        <taxon>Pseudomonadati</taxon>
        <taxon>Bacteroidota</taxon>
        <taxon>Flavobacteriia</taxon>
        <taxon>Flavobacteriales</taxon>
        <taxon>Weeksellaceae</taxon>
        <taxon>Chryseobacterium group</taxon>
        <taxon>Chryseobacterium</taxon>
    </lineage>
</organism>
<evidence type="ECO:0000313" key="2">
    <source>
        <dbReference type="Proteomes" id="UP000267524"/>
    </source>
</evidence>
<keyword evidence="2" id="KW-1185">Reference proteome</keyword>
<dbReference type="PROSITE" id="PS51257">
    <property type="entry name" value="PROKAR_LIPOPROTEIN"/>
    <property type="match status" value="1"/>
</dbReference>
<proteinExistence type="predicted"/>
<dbReference type="Proteomes" id="UP000267524">
    <property type="component" value="Unassembled WGS sequence"/>
</dbReference>
<sequence>MKKYFLLIGISLLSCGNRHQLNDGIHEDLIETGLAKDSLQKMDIILDKLNKKNTAFLDYYFHNYYELDKEVNNEIKKLKGEEFVYNADNEYQELFTKMMIEKGNQYLNSLSLTKDEESLALEVYILHLKQKYAPTIDGRLKNLNK</sequence>
<dbReference type="AlphaFoldDB" id="A0A3M7L590"/>
<accession>A0A3M7L590</accession>